<feature type="binding site" evidence="9">
    <location>
        <position position="205"/>
    </location>
    <ligand>
        <name>Zn(2+)</name>
        <dbReference type="ChEBI" id="CHEBI:29105"/>
        <note>catalytic</note>
    </ligand>
</feature>
<evidence type="ECO:0000256" key="7">
    <source>
        <dbReference type="ARBA" id="ARBA00023049"/>
    </source>
</evidence>
<comment type="caution">
    <text evidence="10">The sequence shown here is derived from an EMBL/GenBank/DDBJ whole genome shotgun (WGS) entry which is preliminary data.</text>
</comment>
<protein>
    <recommendedName>
        <fullName evidence="9">D-alanyl-D-alanine dipeptidase</fullName>
        <shortName evidence="9">D-Ala-D-Ala dipeptidase</shortName>
        <ecNumber evidence="9">3.4.13.22</ecNumber>
    </recommendedName>
</protein>
<keyword evidence="7 9" id="KW-0482">Metalloprotease</keyword>
<dbReference type="GO" id="GO:0006508">
    <property type="term" value="P:proteolysis"/>
    <property type="evidence" value="ECO:0007669"/>
    <property type="project" value="UniProtKB-KW"/>
</dbReference>
<feature type="active site" description="Proton donor/acceptor" evidence="9">
    <location>
        <position position="202"/>
    </location>
</feature>
<evidence type="ECO:0000256" key="5">
    <source>
        <dbReference type="ARBA" id="ARBA00022833"/>
    </source>
</evidence>
<gene>
    <name evidence="10" type="ORF">B1R32_104156</name>
</gene>
<dbReference type="GO" id="GO:0008237">
    <property type="term" value="F:metallopeptidase activity"/>
    <property type="evidence" value="ECO:0007669"/>
    <property type="project" value="UniProtKB-KW"/>
</dbReference>
<feature type="site" description="Transition state stabilizer" evidence="9">
    <location>
        <position position="90"/>
    </location>
</feature>
<dbReference type="PANTHER" id="PTHR43126:SF2">
    <property type="entry name" value="D-ALANYL-D-ALANINE DIPEPTIDASE"/>
    <property type="match status" value="1"/>
</dbReference>
<keyword evidence="11" id="KW-1185">Reference proteome</keyword>
<dbReference type="PANTHER" id="PTHR43126">
    <property type="entry name" value="D-ALANYL-D-ALANINE DIPEPTIDASE"/>
    <property type="match status" value="1"/>
</dbReference>
<dbReference type="InParanoid" id="A0A2S8SV48"/>
<feature type="binding site" evidence="9">
    <location>
        <position position="144"/>
    </location>
    <ligand>
        <name>Zn(2+)</name>
        <dbReference type="ChEBI" id="CHEBI:29105"/>
        <note>catalytic</note>
    </ligand>
</feature>
<comment type="catalytic activity">
    <reaction evidence="1 9">
        <text>D-alanyl-D-alanine + H2O = 2 D-alanine</text>
        <dbReference type="Rhea" id="RHEA:20661"/>
        <dbReference type="ChEBI" id="CHEBI:15377"/>
        <dbReference type="ChEBI" id="CHEBI:57416"/>
        <dbReference type="ChEBI" id="CHEBI:57822"/>
        <dbReference type="EC" id="3.4.13.22"/>
    </reaction>
</comment>
<comment type="similarity">
    <text evidence="9">Belongs to the peptidase M15D family.</text>
</comment>
<dbReference type="Proteomes" id="UP000237684">
    <property type="component" value="Unassembled WGS sequence"/>
</dbReference>
<name>A0A2S8SV48_9BACT</name>
<keyword evidence="5 9" id="KW-0862">Zinc</keyword>
<feature type="binding site" evidence="9">
    <location>
        <position position="137"/>
    </location>
    <ligand>
        <name>Zn(2+)</name>
        <dbReference type="ChEBI" id="CHEBI:29105"/>
        <note>catalytic</note>
    </ligand>
</feature>
<dbReference type="EC" id="3.4.13.22" evidence="9"/>
<evidence type="ECO:0000256" key="8">
    <source>
        <dbReference type="ARBA" id="ARBA00023316"/>
    </source>
</evidence>
<dbReference type="EMBL" id="NIGF01000004">
    <property type="protein sequence ID" value="PQV64662.1"/>
    <property type="molecule type" value="Genomic_DNA"/>
</dbReference>
<evidence type="ECO:0000313" key="10">
    <source>
        <dbReference type="EMBL" id="PQV64662.1"/>
    </source>
</evidence>
<dbReference type="HAMAP" id="MF_01924">
    <property type="entry name" value="A_A_dipeptidase"/>
    <property type="match status" value="1"/>
</dbReference>
<dbReference type="InterPro" id="IPR000755">
    <property type="entry name" value="A_A_dipeptidase"/>
</dbReference>
<dbReference type="AlphaFoldDB" id="A0A2S8SV48"/>
<keyword evidence="3 9" id="KW-0479">Metal-binding</keyword>
<accession>A0A2S8SV48</accession>
<evidence type="ECO:0000256" key="4">
    <source>
        <dbReference type="ARBA" id="ARBA00022801"/>
    </source>
</evidence>
<sequence>MSEPASNAAQNEEDIAAEDQDELDAVIIRECGETLVDFLQLCPDLILSPVHPVFEFPRVHMVRESVAKMLCEAAARVPAGLRLQIVEGYRPIAVQRAHYKRAYEEAQKRFPGADEAKIQLEAGRYSAPPDAITPPPHLTGGAVDLELIDANGERLDFTSPFNLFDMKRAAMHARGLSPQAEKNRALLREILEPTGLTNYADEWWHWSYGDNGWALRVGAPNAIYNRIELPTGAQWIGDLDKLPAQD</sequence>
<dbReference type="InterPro" id="IPR009045">
    <property type="entry name" value="Zn_M74/Hedgehog-like"/>
</dbReference>
<dbReference type="SUPFAM" id="SSF55166">
    <property type="entry name" value="Hedgehog/DD-peptidase"/>
    <property type="match status" value="1"/>
</dbReference>
<keyword evidence="2 9" id="KW-0645">Protease</keyword>
<dbReference type="GO" id="GO:0008270">
    <property type="term" value="F:zinc ion binding"/>
    <property type="evidence" value="ECO:0007669"/>
    <property type="project" value="UniProtKB-UniRule"/>
</dbReference>
<keyword evidence="4 9" id="KW-0378">Hydrolase</keyword>
<keyword evidence="8" id="KW-0961">Cell wall biogenesis/degradation</keyword>
<dbReference type="Pfam" id="PF01427">
    <property type="entry name" value="Peptidase_M15"/>
    <property type="match status" value="1"/>
</dbReference>
<evidence type="ECO:0000256" key="2">
    <source>
        <dbReference type="ARBA" id="ARBA00022670"/>
    </source>
</evidence>
<dbReference type="GO" id="GO:0071555">
    <property type="term" value="P:cell wall organization"/>
    <property type="evidence" value="ECO:0007669"/>
    <property type="project" value="UniProtKB-KW"/>
</dbReference>
<dbReference type="GO" id="GO:0160237">
    <property type="term" value="F:D-Ala-D-Ala dipeptidase activity"/>
    <property type="evidence" value="ECO:0007669"/>
    <property type="project" value="UniProtKB-EC"/>
</dbReference>
<evidence type="ECO:0000256" key="9">
    <source>
        <dbReference type="HAMAP-Rule" id="MF_01924"/>
    </source>
</evidence>
<dbReference type="Gene3D" id="3.30.1380.10">
    <property type="match status" value="1"/>
</dbReference>
<dbReference type="RefSeq" id="WP_105483038.1">
    <property type="nucleotide sequence ID" value="NZ_NIGF01000004.1"/>
</dbReference>
<dbReference type="OrthoDB" id="9801430at2"/>
<comment type="function">
    <text evidence="9">Catalyzes hydrolysis of the D-alanyl-D-alanine dipeptide.</text>
</comment>
<organism evidence="10 11">
    <name type="scientific">Abditibacterium utsteinense</name>
    <dbReference type="NCBI Taxonomy" id="1960156"/>
    <lineage>
        <taxon>Bacteria</taxon>
        <taxon>Pseudomonadati</taxon>
        <taxon>Abditibacteriota</taxon>
        <taxon>Abditibacteriia</taxon>
        <taxon>Abditibacteriales</taxon>
        <taxon>Abditibacteriaceae</taxon>
        <taxon>Abditibacterium</taxon>
    </lineage>
</organism>
<evidence type="ECO:0000256" key="6">
    <source>
        <dbReference type="ARBA" id="ARBA00022997"/>
    </source>
</evidence>
<evidence type="ECO:0000313" key="11">
    <source>
        <dbReference type="Proteomes" id="UP000237684"/>
    </source>
</evidence>
<evidence type="ECO:0000256" key="3">
    <source>
        <dbReference type="ARBA" id="ARBA00022723"/>
    </source>
</evidence>
<comment type="cofactor">
    <cofactor evidence="9">
        <name>Zn(2+)</name>
        <dbReference type="ChEBI" id="CHEBI:29105"/>
    </cofactor>
    <text evidence="9">Binds 1 zinc ion per subunit.</text>
</comment>
<evidence type="ECO:0000256" key="1">
    <source>
        <dbReference type="ARBA" id="ARBA00001362"/>
    </source>
</evidence>
<proteinExistence type="inferred from homology"/>
<reference evidence="10 11" key="1">
    <citation type="journal article" date="2018" name="Syst. Appl. Microbiol.">
        <title>Abditibacterium utsteinense sp. nov., the first cultivated member of candidate phylum FBP, isolated from ice-free Antarctic soil samples.</title>
        <authorList>
            <person name="Tahon G."/>
            <person name="Tytgat B."/>
            <person name="Lebbe L."/>
            <person name="Carlier A."/>
            <person name="Willems A."/>
        </authorList>
    </citation>
    <scope>NUCLEOTIDE SEQUENCE [LARGE SCALE GENOMIC DNA]</scope>
    <source>
        <strain evidence="10 11">LMG 29911</strain>
    </source>
</reference>
<keyword evidence="6 9" id="KW-0224">Dipeptidase</keyword>